<dbReference type="KEGG" id="apln:112904129"/>
<dbReference type="InterPro" id="IPR021109">
    <property type="entry name" value="Peptidase_aspartic_dom_sf"/>
</dbReference>
<sequence length="1747" mass="197679">MTEQKETLTKLVNARSKIIADLDRFTVAFEKLSATTPPDTTQIELRLSKAESLLDDFNNIQTEIEDNDSVLTLKEHGIERSRFEDSYFDIISRARRFLSNQLQKLDPISDTKLSDAVSAIMGSNTNIKLPPIPLPTFDGNYEQWLFYKDTFISLIHSNESIPAVQKFHYLRLSLKGQAADLLKSLECSAANYAVAWSLVVQRYENTEMLIRNHIKAIFDIETITKESHSGLRGLVDGITRHIRALEALDQPVDSWDVLLIHIVSTKLDRVSRREWETEYNKLISSKEKVTMETFSNFLLEKCKLLETLGLNNENKVDNKSRLVKVHSSVNESRGPVCSYCNKNHTVYNCKEFLALDVEKRIIEAKRLKFCLNCLRKNHATEKCKSSSCRKCEGHHNSLLHADAIAKTKSNSVATENKQITGNIPNNTASVNNNPDKESQETITNTCNTVSFNSVLLSTALVHVFDNKGNSHQCRVLLDSGSQSEFISASLCKTLGLPLSKIDLSISCVGQNKAKVLHRARVKLQARHSAFQLDLNCLVLPKITSNLPVSSVDMDHINIPPNLFLADPTFNESGPIDILIGARHFWGLLDIGQIKLGSDRPTLQKTHLGWIISGSISPSKYIESRSIISCNFAQSNTLDIQLRKFWEIDENHSEKLLSPEEQACEKSFEVNTVRDSSGRFLVTLPLKYPPTILGDSLELATKRFLLLERKLHKNPDLFAEYSRFLEEYESLNHMTKIDFDSINPNKSYFLPHHAVMKESSTTTKLRVVFDGSAKTTSGHSLNDILMVGPNVQEDLLSILIRFRKHSIVLTGDIEKMYRQVLVQEDQRNLQIILWRSNPSSKIQYFRLNTLTYGTASASYLSTRCIKELANIYADSNPKVSATIYKDFYVDDLVTGGQTVEEVQQIKSEITDILNSGGFHLRKFLSNNSQIISDNRHTGDMTHQFKHSQEAKTLGLLWDSDQDILRYSITASDKHSVSKRTILSYISQIFDPLGLLAPTVIIAKIIIQKLWVCKLDWDESIPADLYTTWKRFQSDLHSLNNLKIPRHILCNFPTKIEIHSFSDASESAYGACIYARSIDSCENVRVQLLCAKTRVAPLKTITIPKLEFCAALLSAELTQKVKTALNTKIDACHHWSDSTITLAWIRSSPHLWKIFVSNRVAQIQSLTDVHSWCYVNTNENPADLLSRGLLPSDLLHNDLWWYGPSWLSKPKECWPVNPESTENLPDENLPESRSKLISLASTIPSYDFDLIEKSSNLNKLIRTTAYCLRFFRNLKLSKVGETLCSGILTVEELNVALYTLVKLVQSQTFAQEISDLSVSNEVNSKSKLLKLNPFIDSEGILRVGGRIKHSNFSYEKKFPAILPIRGKLSLLIVQREHIRLLHAGPQNLLASIRDRFWILSGRNLVRKVVRNCTRCFRFDATAVKYRMGDLPAARVTPARPFMNSGVDFCGPFNIKDRMTRNYKLIKAYICVFVCLSTRAMHLELVTDLSTASFLAALRRLFSRRGICANIYSDNGSTFVGANNEIKKFLRSSESEIQSELSSNNVKWHFIPPRAPNFGGLWEAGVKSTKSHLKRVLSNTILNYEEFITVLSQIEACLNSRPLSPLSPDPNDPEPLTPGHFLIGTKLTTLPEQDMTDVPSNRLSRYQLTQKLVQHFWKRWSKEVISEMQQRIKWHKNFGQSLRPGVVVMVKEDNLPPLQWKLAVVDSVHPGSDGIVRAATLRTSSSIIKRPANKLCILPINEQDGSDIAA</sequence>
<dbReference type="SUPFAM" id="SSF53098">
    <property type="entry name" value="Ribonuclease H-like"/>
    <property type="match status" value="1"/>
</dbReference>
<name>A0A7F5R2G3_AGRPL</name>
<feature type="domain" description="Integrase catalytic" evidence="1">
    <location>
        <begin position="1434"/>
        <end position="1623"/>
    </location>
</feature>
<dbReference type="InterPro" id="IPR001584">
    <property type="entry name" value="Integrase_cat-core"/>
</dbReference>
<gene>
    <name evidence="3" type="primary">LOC112904129</name>
</gene>
<organism evidence="2 3">
    <name type="scientific">Agrilus planipennis</name>
    <name type="common">Emerald ash borer</name>
    <name type="synonym">Agrilus marcopoli</name>
    <dbReference type="NCBI Taxonomy" id="224129"/>
    <lineage>
        <taxon>Eukaryota</taxon>
        <taxon>Metazoa</taxon>
        <taxon>Ecdysozoa</taxon>
        <taxon>Arthropoda</taxon>
        <taxon>Hexapoda</taxon>
        <taxon>Insecta</taxon>
        <taxon>Pterygota</taxon>
        <taxon>Neoptera</taxon>
        <taxon>Endopterygota</taxon>
        <taxon>Coleoptera</taxon>
        <taxon>Polyphaga</taxon>
        <taxon>Elateriformia</taxon>
        <taxon>Buprestoidea</taxon>
        <taxon>Buprestidae</taxon>
        <taxon>Agrilinae</taxon>
        <taxon>Agrilus</taxon>
    </lineage>
</organism>
<evidence type="ECO:0000313" key="2">
    <source>
        <dbReference type="Proteomes" id="UP000192223"/>
    </source>
</evidence>
<dbReference type="Gene3D" id="2.40.70.10">
    <property type="entry name" value="Acid Proteases"/>
    <property type="match status" value="1"/>
</dbReference>
<dbReference type="InterPro" id="IPR041588">
    <property type="entry name" value="Integrase_H2C2"/>
</dbReference>
<dbReference type="InterPro" id="IPR005312">
    <property type="entry name" value="DUF1759"/>
</dbReference>
<dbReference type="Pfam" id="PF17921">
    <property type="entry name" value="Integrase_H2C2"/>
    <property type="match status" value="1"/>
</dbReference>
<dbReference type="SUPFAM" id="SSF56672">
    <property type="entry name" value="DNA/RNA polymerases"/>
    <property type="match status" value="1"/>
</dbReference>
<dbReference type="GO" id="GO:0071897">
    <property type="term" value="P:DNA biosynthetic process"/>
    <property type="evidence" value="ECO:0007669"/>
    <property type="project" value="UniProtKB-ARBA"/>
</dbReference>
<dbReference type="Pfam" id="PF05380">
    <property type="entry name" value="Peptidase_A17"/>
    <property type="match status" value="1"/>
</dbReference>
<dbReference type="RefSeq" id="XP_025829218.1">
    <property type="nucleotide sequence ID" value="XM_025973433.1"/>
</dbReference>
<dbReference type="InParanoid" id="A0A7F5R2G3"/>
<dbReference type="PROSITE" id="PS50994">
    <property type="entry name" value="INTEGRASE"/>
    <property type="match status" value="1"/>
</dbReference>
<protein>
    <submittedName>
        <fullName evidence="3">Uncharacterized protein LOC112904129</fullName>
    </submittedName>
</protein>
<dbReference type="Pfam" id="PF03564">
    <property type="entry name" value="DUF1759"/>
    <property type="match status" value="1"/>
</dbReference>
<dbReference type="InterPro" id="IPR008042">
    <property type="entry name" value="Retrotrans_Pao"/>
</dbReference>
<evidence type="ECO:0000313" key="3">
    <source>
        <dbReference type="RefSeq" id="XP_025829218.1"/>
    </source>
</evidence>
<dbReference type="PANTHER" id="PTHR47331:SF5">
    <property type="entry name" value="RIBONUCLEASE H"/>
    <property type="match status" value="1"/>
</dbReference>
<keyword evidence="2" id="KW-1185">Reference proteome</keyword>
<dbReference type="PANTHER" id="PTHR47331">
    <property type="entry name" value="PHD-TYPE DOMAIN-CONTAINING PROTEIN"/>
    <property type="match status" value="1"/>
</dbReference>
<accession>A0A7F5R2G3</accession>
<reference evidence="3" key="1">
    <citation type="submission" date="2025-08" db="UniProtKB">
        <authorList>
            <consortium name="RefSeq"/>
        </authorList>
    </citation>
    <scope>IDENTIFICATION</scope>
    <source>
        <tissue evidence="3">Entire body</tissue>
    </source>
</reference>
<dbReference type="Proteomes" id="UP000192223">
    <property type="component" value="Unplaced"/>
</dbReference>
<dbReference type="CDD" id="cd01644">
    <property type="entry name" value="RT_pepA17"/>
    <property type="match status" value="1"/>
</dbReference>
<dbReference type="GeneID" id="112904129"/>
<dbReference type="InterPro" id="IPR040676">
    <property type="entry name" value="DUF5641"/>
</dbReference>
<dbReference type="GO" id="GO:0003676">
    <property type="term" value="F:nucleic acid binding"/>
    <property type="evidence" value="ECO:0007669"/>
    <property type="project" value="InterPro"/>
</dbReference>
<dbReference type="InterPro" id="IPR043502">
    <property type="entry name" value="DNA/RNA_pol_sf"/>
</dbReference>
<dbReference type="OrthoDB" id="8118668at2759"/>
<dbReference type="GO" id="GO:0042575">
    <property type="term" value="C:DNA polymerase complex"/>
    <property type="evidence" value="ECO:0007669"/>
    <property type="project" value="UniProtKB-ARBA"/>
</dbReference>
<dbReference type="Pfam" id="PF18701">
    <property type="entry name" value="DUF5641"/>
    <property type="match status" value="1"/>
</dbReference>
<proteinExistence type="predicted"/>
<dbReference type="Gene3D" id="3.30.420.10">
    <property type="entry name" value="Ribonuclease H-like superfamily/Ribonuclease H"/>
    <property type="match status" value="1"/>
</dbReference>
<dbReference type="InterPro" id="IPR012337">
    <property type="entry name" value="RNaseH-like_sf"/>
</dbReference>
<dbReference type="GO" id="GO:0015074">
    <property type="term" value="P:DNA integration"/>
    <property type="evidence" value="ECO:0007669"/>
    <property type="project" value="InterPro"/>
</dbReference>
<dbReference type="InterPro" id="IPR036397">
    <property type="entry name" value="RNaseH_sf"/>
</dbReference>
<evidence type="ECO:0000259" key="1">
    <source>
        <dbReference type="PROSITE" id="PS50994"/>
    </source>
</evidence>